<dbReference type="Proteomes" id="UP001060215">
    <property type="component" value="Chromosome 4"/>
</dbReference>
<dbReference type="EMBL" id="CM045761">
    <property type="protein sequence ID" value="KAI8014877.1"/>
    <property type="molecule type" value="Genomic_DNA"/>
</dbReference>
<keyword evidence="2" id="KW-1185">Reference proteome</keyword>
<comment type="caution">
    <text evidence="1">The sequence shown here is derived from an EMBL/GenBank/DDBJ whole genome shotgun (WGS) entry which is preliminary data.</text>
</comment>
<evidence type="ECO:0000313" key="1">
    <source>
        <dbReference type="EMBL" id="KAI8014877.1"/>
    </source>
</evidence>
<sequence>MSQPISVDILSDDDDDQNEPKNDPLSTPFPIQSKRQRTEPPFSNPTVLFIDDDHPTPLKRPSFVPETPNRSEFGDIILRSLFPNRSERMSTEMDCDPISDANHDFLLDLDGSNITVDEAQSRGSGGGRGGGFPGGGGRREGGYGGGGYR</sequence>
<evidence type="ECO:0000313" key="2">
    <source>
        <dbReference type="Proteomes" id="UP001060215"/>
    </source>
</evidence>
<reference evidence="1 2" key="1">
    <citation type="journal article" date="2022" name="Plant J.">
        <title>Chromosome-level genome of Camellia lanceoleosa provides a valuable resource for understanding genome evolution and self-incompatibility.</title>
        <authorList>
            <person name="Gong W."/>
            <person name="Xiao S."/>
            <person name="Wang L."/>
            <person name="Liao Z."/>
            <person name="Chang Y."/>
            <person name="Mo W."/>
            <person name="Hu G."/>
            <person name="Li W."/>
            <person name="Zhao G."/>
            <person name="Zhu H."/>
            <person name="Hu X."/>
            <person name="Ji K."/>
            <person name="Xiang X."/>
            <person name="Song Q."/>
            <person name="Yuan D."/>
            <person name="Jin S."/>
            <person name="Zhang L."/>
        </authorList>
    </citation>
    <scope>NUCLEOTIDE SEQUENCE [LARGE SCALE GENOMIC DNA]</scope>
    <source>
        <strain evidence="1">SQ_2022a</strain>
    </source>
</reference>
<gene>
    <name evidence="1" type="ORF">LOK49_LG05G03164</name>
</gene>
<organism evidence="1 2">
    <name type="scientific">Camellia lanceoleosa</name>
    <dbReference type="NCBI Taxonomy" id="1840588"/>
    <lineage>
        <taxon>Eukaryota</taxon>
        <taxon>Viridiplantae</taxon>
        <taxon>Streptophyta</taxon>
        <taxon>Embryophyta</taxon>
        <taxon>Tracheophyta</taxon>
        <taxon>Spermatophyta</taxon>
        <taxon>Magnoliopsida</taxon>
        <taxon>eudicotyledons</taxon>
        <taxon>Gunneridae</taxon>
        <taxon>Pentapetalae</taxon>
        <taxon>asterids</taxon>
        <taxon>Ericales</taxon>
        <taxon>Theaceae</taxon>
        <taxon>Camellia</taxon>
    </lineage>
</organism>
<accession>A0ACC0HQW4</accession>
<proteinExistence type="predicted"/>
<protein>
    <submittedName>
        <fullName evidence="1">Uncharacterized protein</fullName>
    </submittedName>
</protein>
<name>A0ACC0HQW4_9ERIC</name>